<dbReference type="Pfam" id="PF00171">
    <property type="entry name" value="Aldedh"/>
    <property type="match status" value="1"/>
</dbReference>
<comment type="similarity">
    <text evidence="2">Belongs to the aldehyde dehydrogenase family.</text>
</comment>
<organism evidence="5">
    <name type="scientific">Cladocopium goreaui</name>
    <dbReference type="NCBI Taxonomy" id="2562237"/>
    <lineage>
        <taxon>Eukaryota</taxon>
        <taxon>Sar</taxon>
        <taxon>Alveolata</taxon>
        <taxon>Dinophyceae</taxon>
        <taxon>Suessiales</taxon>
        <taxon>Symbiodiniaceae</taxon>
        <taxon>Cladocopium</taxon>
    </lineage>
</organism>
<reference evidence="5" key="1">
    <citation type="submission" date="2022-10" db="EMBL/GenBank/DDBJ databases">
        <authorList>
            <person name="Chen Y."/>
            <person name="Dougan E. K."/>
            <person name="Chan C."/>
            <person name="Rhodes N."/>
            <person name="Thang M."/>
        </authorList>
    </citation>
    <scope>NUCLEOTIDE SEQUENCE</scope>
</reference>
<dbReference type="GO" id="GO:0016491">
    <property type="term" value="F:oxidoreductase activity"/>
    <property type="evidence" value="ECO:0007669"/>
    <property type="project" value="UniProtKB-KW"/>
</dbReference>
<dbReference type="PROSITE" id="PS00687">
    <property type="entry name" value="ALDEHYDE_DEHYDR_GLU"/>
    <property type="match status" value="1"/>
</dbReference>
<dbReference type="InterPro" id="IPR029510">
    <property type="entry name" value="Ald_DH_CS_GLU"/>
</dbReference>
<evidence type="ECO:0000313" key="6">
    <source>
        <dbReference type="EMBL" id="CAL1149169.1"/>
    </source>
</evidence>
<evidence type="ECO:0000313" key="7">
    <source>
        <dbReference type="EMBL" id="CAL4783106.1"/>
    </source>
</evidence>
<evidence type="ECO:0000256" key="3">
    <source>
        <dbReference type="SAM" id="MobiDB-lite"/>
    </source>
</evidence>
<dbReference type="EMBL" id="CAMXCT020002113">
    <property type="protein sequence ID" value="CAL1149169.1"/>
    <property type="molecule type" value="Genomic_DNA"/>
</dbReference>
<gene>
    <name evidence="5" type="ORF">C1SCF055_LOCUS22320</name>
</gene>
<dbReference type="PANTHER" id="PTHR42804:SF1">
    <property type="entry name" value="ALDEHYDE DEHYDROGENASE-RELATED"/>
    <property type="match status" value="1"/>
</dbReference>
<evidence type="ECO:0000256" key="2">
    <source>
        <dbReference type="RuleBase" id="RU003345"/>
    </source>
</evidence>
<sequence>MVTPDPGGKGRDPEAHRGVSEEARGQGDLGVCADTFDYYAEMAPKIMKTSHPSTGTAEFYARIESEPLGVIGCITPWNFPLMQAVLKVAPALAAGCSVVLKPSPLASLTCCALGELVAAAGAPPGALNVITGGPPEALEGGGSSGQYLIDHHMLDKVSFTGSGTAGQKMLEASASKLRPTCLELGGKSAFIIFDAQLSDISDGFSAHRPSKDGDGLHAMPLVHWTLFEPTIQNKQMHWESVDSGGSTIPAEDVADSLDSVVDWVRARLCCGLGQIEAANAARLSYQPRAGT</sequence>
<dbReference type="InterPro" id="IPR015590">
    <property type="entry name" value="Aldehyde_DH_dom"/>
</dbReference>
<protein>
    <submittedName>
        <fullName evidence="7">Betaine aldehyde dehydrogenase 1 (OsBADH1)</fullName>
    </submittedName>
</protein>
<dbReference type="PANTHER" id="PTHR42804">
    <property type="entry name" value="ALDEHYDE DEHYDROGENASE"/>
    <property type="match status" value="1"/>
</dbReference>
<dbReference type="Proteomes" id="UP001152797">
    <property type="component" value="Unassembled WGS sequence"/>
</dbReference>
<accession>A0A9P1FZW0</accession>
<keyword evidence="8" id="KW-1185">Reference proteome</keyword>
<evidence type="ECO:0000313" key="8">
    <source>
        <dbReference type="Proteomes" id="UP001152797"/>
    </source>
</evidence>
<evidence type="ECO:0000256" key="1">
    <source>
        <dbReference type="PROSITE-ProRule" id="PRU10007"/>
    </source>
</evidence>
<dbReference type="EMBL" id="CAMXCT010002113">
    <property type="protein sequence ID" value="CAI3995794.1"/>
    <property type="molecule type" value="Genomic_DNA"/>
</dbReference>
<dbReference type="InterPro" id="IPR016161">
    <property type="entry name" value="Ald_DH/histidinol_DH"/>
</dbReference>
<dbReference type="EMBL" id="CAMXCT030002113">
    <property type="protein sequence ID" value="CAL4783106.1"/>
    <property type="molecule type" value="Genomic_DNA"/>
</dbReference>
<dbReference type="Gene3D" id="3.40.605.10">
    <property type="entry name" value="Aldehyde Dehydrogenase, Chain A, domain 1"/>
    <property type="match status" value="1"/>
</dbReference>
<dbReference type="AlphaFoldDB" id="A0A9P1FZW0"/>
<dbReference type="InterPro" id="IPR016162">
    <property type="entry name" value="Ald_DH_N"/>
</dbReference>
<comment type="caution">
    <text evidence="5">The sequence shown here is derived from an EMBL/GenBank/DDBJ whole genome shotgun (WGS) entry which is preliminary data.</text>
</comment>
<dbReference type="OrthoDB" id="310895at2759"/>
<evidence type="ECO:0000259" key="4">
    <source>
        <dbReference type="Pfam" id="PF00171"/>
    </source>
</evidence>
<keyword evidence="2" id="KW-0560">Oxidoreductase</keyword>
<dbReference type="SUPFAM" id="SSF53720">
    <property type="entry name" value="ALDH-like"/>
    <property type="match status" value="1"/>
</dbReference>
<evidence type="ECO:0000313" key="5">
    <source>
        <dbReference type="EMBL" id="CAI3995794.1"/>
    </source>
</evidence>
<name>A0A9P1FZW0_9DINO</name>
<feature type="active site" evidence="1">
    <location>
        <position position="183"/>
    </location>
</feature>
<feature type="compositionally biased region" description="Basic and acidic residues" evidence="3">
    <location>
        <begin position="8"/>
        <end position="24"/>
    </location>
</feature>
<reference evidence="6" key="2">
    <citation type="submission" date="2024-04" db="EMBL/GenBank/DDBJ databases">
        <authorList>
            <person name="Chen Y."/>
            <person name="Shah S."/>
            <person name="Dougan E. K."/>
            <person name="Thang M."/>
            <person name="Chan C."/>
        </authorList>
    </citation>
    <scope>NUCLEOTIDE SEQUENCE [LARGE SCALE GENOMIC DNA]</scope>
</reference>
<feature type="region of interest" description="Disordered" evidence="3">
    <location>
        <begin position="1"/>
        <end position="24"/>
    </location>
</feature>
<proteinExistence type="inferred from homology"/>
<feature type="domain" description="Aldehyde dehydrogenase" evidence="4">
    <location>
        <begin position="25"/>
        <end position="195"/>
    </location>
</feature>